<feature type="region of interest" description="Disordered" evidence="5">
    <location>
        <begin position="1260"/>
        <end position="1279"/>
    </location>
</feature>
<proteinExistence type="predicted"/>
<dbReference type="Proteomes" id="UP000195402">
    <property type="component" value="Unassembled WGS sequence"/>
</dbReference>
<organism evidence="7 8">
    <name type="scientific">Macleaya cordata</name>
    <name type="common">Five-seeded plume-poppy</name>
    <name type="synonym">Bocconia cordata</name>
    <dbReference type="NCBI Taxonomy" id="56857"/>
    <lineage>
        <taxon>Eukaryota</taxon>
        <taxon>Viridiplantae</taxon>
        <taxon>Streptophyta</taxon>
        <taxon>Embryophyta</taxon>
        <taxon>Tracheophyta</taxon>
        <taxon>Spermatophyta</taxon>
        <taxon>Magnoliopsida</taxon>
        <taxon>Ranunculales</taxon>
        <taxon>Papaveraceae</taxon>
        <taxon>Papaveroideae</taxon>
        <taxon>Macleaya</taxon>
    </lineage>
</organism>
<comment type="caution">
    <text evidence="7">The sequence shown here is derived from an EMBL/GenBank/DDBJ whole genome shotgun (WGS) entry which is preliminary data.</text>
</comment>
<dbReference type="PANTHER" id="PTHR37393:SF1">
    <property type="entry name" value="AT-RICH INTERACTIVE DOMAIN-CONTAINING PROTEIN 1A-LIKE"/>
    <property type="match status" value="1"/>
</dbReference>
<feature type="compositionally biased region" description="Basic and acidic residues" evidence="5">
    <location>
        <begin position="855"/>
        <end position="878"/>
    </location>
</feature>
<feature type="compositionally biased region" description="Low complexity" evidence="5">
    <location>
        <begin position="266"/>
        <end position="275"/>
    </location>
</feature>
<keyword evidence="2 4" id="KW-0863">Zinc-finger</keyword>
<dbReference type="CDD" id="cd16449">
    <property type="entry name" value="RING-HC"/>
    <property type="match status" value="1"/>
</dbReference>
<gene>
    <name evidence="7" type="ORF">BVC80_1835g89</name>
</gene>
<dbReference type="SUPFAM" id="SSF57850">
    <property type="entry name" value="RING/U-box"/>
    <property type="match status" value="1"/>
</dbReference>
<feature type="compositionally biased region" description="Low complexity" evidence="5">
    <location>
        <begin position="710"/>
        <end position="727"/>
    </location>
</feature>
<name>A0A200R4T7_MACCD</name>
<dbReference type="InterPro" id="IPR013083">
    <property type="entry name" value="Znf_RING/FYVE/PHD"/>
</dbReference>
<feature type="compositionally biased region" description="Basic and acidic residues" evidence="5">
    <location>
        <begin position="1265"/>
        <end position="1275"/>
    </location>
</feature>
<protein>
    <submittedName>
        <fullName evidence="7">Zinc finger protein</fullName>
    </submittedName>
</protein>
<evidence type="ECO:0000259" key="6">
    <source>
        <dbReference type="PROSITE" id="PS50089"/>
    </source>
</evidence>
<dbReference type="SUPFAM" id="SSF49599">
    <property type="entry name" value="TRAF domain-like"/>
    <property type="match status" value="1"/>
</dbReference>
<evidence type="ECO:0000256" key="2">
    <source>
        <dbReference type="ARBA" id="ARBA00022771"/>
    </source>
</evidence>
<sequence length="1604" mass="176734">MGFDNECILNIQSLAGEYFCPVCRLLVYPNEAIQSQCTHLYCKPCLTYIVSTTRACPYDGYLVTEADAKPLIESNKALAETIEKIAVHCLYHRSGCTWQGSLSECTTHCAGCAFGNSPVVCNRCGTQIVHRQVQEHAQNCPGVQPQAQQAEGGVDATAAPSTTAAAEQNQAAPQAGAPASQSQPSQIVAAAANSSGQDQSQATTSTQPQAAAMTVPTPEQWYQQQQQHYQQYYQHYPGYDPYQQHYQHYDPYQQNLQAHPAHVQGQQKPQLHMQPHPQPQAQPQVRPHPQPQPQPQNQPQQQSQSQSQSQALAHSQAPISAQPQMQVQVNPQQQHPQMQLQSHPPQGQQHPQLYPQAQPHPQPYQAQLQVQPLMQQRPQVPHIQMQLPQPQPLSHPHPQPHPIPQPQPLSHPQTQLQQHPHMPAQPQLQSHPQAQPQLQPPPQTQPQPHSHPHQHPHLPAQRPPTHAVTGNQSYPQPQPYQQMLPAAPQQLPPHMHPQQGAPQQPPQMRPPQAHVPMQHQQPPAMLLPPQGQRPNMPPAQQPPVHPQAHHPGQPIHQHHGMNPLQQQHLNQSQAFPGQTPGLVQNQSHQPGPFMQQQHAMQPQLRPQGPPASLQQHAHANQPLQQNVPVIYGMQPQQSQNHAGRPVMSNHGVTHQLFQQSPGGPAHAKPMQPNGAQPPSNQNYPLRTTIRPQSSSEQQLGYVQHSAIPRSGSEAASVSASPAPTSGSNNQLSVVQGTMKPELLAEAGTLNIDAREATSSLGADSVNLRVPKSESDLKSGDDEEKLVNEDEGKSRLQSFTVKEISESSKTPQKDPVPHAQEDDSGEPVVKQMVKEEATGNSEPLSVGILVETAANKQEEVPHSSPKHDQNSMQENKEGQDVPGQKNLPSEHPEIVELQDVKFKKDASDSQMPTLPGAGKDSQAVSNDSVSATDRTGQNVIPQGQIQGNERSNLQVPLSRDPLQQPPPQNLVPTHDRMLSHSGYHERNLPQPQFPPSGLIQGNHQQLPTHYRPPHIQDRAHQRPPMPDQMLQMPPHQMHVPGQPPAHMRPQGHNVVGNLHQQGQVSIPPEPFQPPIGKQPHGSFHPEVPPGGFTGPGSSASFGRGPLVPQRSFELHSAPPQGNHNQGHLPPHHPTNPVDAANMRPGYFDGRQQDSHPPGSAERVPLGQSGIQLNSMKIGGIPSKELAGGIQDPSFPYGLQEERFKSLPEEGFNRLPEERFKPFPVEHNRRITDRREFEEDLKQFPGPGHLDAERMPKFESYYSSSRPLDRGPHELDRASYGFSGHDVGSKFDGGPSGAASRLLPPYQPGSVHSMRPGGFPDENMGRRGDPAGVHPDFLRPESGRHLPPRSPGREYPRFAAGNRSRLDDIDGRESRVFGERSKSFNLPSDGNAFHESRYPVLPSHLRRGEHDGPGHLRMGEQIGSGALPIHLRSGDLVGPDILPSHLRGVEPVGTRHFPSHMRMVEPAGFGPFPSHLRMGGPGNLPPNLHGEPIGGNLRIGEPGFNSSFPFHEGGYYDAGDESFDQSRKRKHGSMGWCRICKVDCETVEGLELHSQTREHQKMAMDMVLSIKQDNAKKQKLSSDDHISHEDTNKSRKGNFESRGNRH</sequence>
<feature type="region of interest" description="Disordered" evidence="5">
    <location>
        <begin position="655"/>
        <end position="731"/>
    </location>
</feature>
<evidence type="ECO:0000256" key="5">
    <source>
        <dbReference type="SAM" id="MobiDB-lite"/>
    </source>
</evidence>
<feature type="compositionally biased region" description="Pro residues" evidence="5">
    <location>
        <begin position="535"/>
        <end position="545"/>
    </location>
</feature>
<feature type="compositionally biased region" description="Basic and acidic residues" evidence="5">
    <location>
        <begin position="770"/>
        <end position="793"/>
    </location>
</feature>
<feature type="compositionally biased region" description="Polar residues" evidence="5">
    <location>
        <begin position="673"/>
        <end position="700"/>
    </location>
</feature>
<feature type="compositionally biased region" description="Basic and acidic residues" evidence="5">
    <location>
        <begin position="887"/>
        <end position="906"/>
    </location>
</feature>
<dbReference type="OMA" id="FRMGEHP"/>
<feature type="compositionally biased region" description="Pro residues" evidence="5">
    <location>
        <begin position="276"/>
        <end position="296"/>
    </location>
</feature>
<keyword evidence="8" id="KW-1185">Reference proteome</keyword>
<evidence type="ECO:0000256" key="4">
    <source>
        <dbReference type="PROSITE-ProRule" id="PRU00175"/>
    </source>
</evidence>
<reference evidence="7 8" key="1">
    <citation type="journal article" date="2017" name="Mol. Plant">
        <title>The Genome of Medicinal Plant Macleaya cordata Provides New Insights into Benzylisoquinoline Alkaloids Metabolism.</title>
        <authorList>
            <person name="Liu X."/>
            <person name="Liu Y."/>
            <person name="Huang P."/>
            <person name="Ma Y."/>
            <person name="Qing Z."/>
            <person name="Tang Q."/>
            <person name="Cao H."/>
            <person name="Cheng P."/>
            <person name="Zheng Y."/>
            <person name="Yuan Z."/>
            <person name="Zhou Y."/>
            <person name="Liu J."/>
            <person name="Tang Z."/>
            <person name="Zhuo Y."/>
            <person name="Zhang Y."/>
            <person name="Yu L."/>
            <person name="Huang J."/>
            <person name="Yang P."/>
            <person name="Peng Q."/>
            <person name="Zhang J."/>
            <person name="Jiang W."/>
            <person name="Zhang Z."/>
            <person name="Lin K."/>
            <person name="Ro D.K."/>
            <person name="Chen X."/>
            <person name="Xiong X."/>
            <person name="Shang Y."/>
            <person name="Huang S."/>
            <person name="Zeng J."/>
        </authorList>
    </citation>
    <scope>NUCLEOTIDE SEQUENCE [LARGE SCALE GENOMIC DNA]</scope>
    <source>
        <strain evidence="8">cv. BLH2017</strain>
        <tissue evidence="7">Root</tissue>
    </source>
</reference>
<feature type="compositionally biased region" description="Low complexity" evidence="5">
    <location>
        <begin position="424"/>
        <end position="437"/>
    </location>
</feature>
<feature type="region of interest" description="Disordered" evidence="5">
    <location>
        <begin position="144"/>
        <end position="219"/>
    </location>
</feature>
<feature type="region of interest" description="Disordered" evidence="5">
    <location>
        <begin position="1284"/>
        <end position="1356"/>
    </location>
</feature>
<dbReference type="PANTHER" id="PTHR37393">
    <property type="entry name" value="AT-RICH INTERACTIVE DOMAIN-CONTAINING PROTEIN 1A-LIKE"/>
    <property type="match status" value="1"/>
</dbReference>
<dbReference type="Gene3D" id="3.30.40.10">
    <property type="entry name" value="Zinc/RING finger domain, C3HC4 (zinc finger)"/>
    <property type="match status" value="1"/>
</dbReference>
<dbReference type="OrthoDB" id="9049620at2759"/>
<accession>A0A200R4T7</accession>
<evidence type="ECO:0000256" key="1">
    <source>
        <dbReference type="ARBA" id="ARBA00022723"/>
    </source>
</evidence>
<feature type="compositionally biased region" description="Low complexity" evidence="5">
    <location>
        <begin position="479"/>
        <end position="489"/>
    </location>
</feature>
<feature type="region of interest" description="Disordered" evidence="5">
    <location>
        <begin position="762"/>
        <end position="950"/>
    </location>
</feature>
<dbReference type="GO" id="GO:0008270">
    <property type="term" value="F:zinc ion binding"/>
    <property type="evidence" value="ECO:0007669"/>
    <property type="project" value="UniProtKB-KW"/>
</dbReference>
<feature type="compositionally biased region" description="Polar residues" evidence="5">
    <location>
        <begin position="573"/>
        <end position="600"/>
    </location>
</feature>
<feature type="region of interest" description="Disordered" evidence="5">
    <location>
        <begin position="1009"/>
        <end position="1164"/>
    </location>
</feature>
<feature type="compositionally biased region" description="Polar residues" evidence="5">
    <location>
        <begin position="921"/>
        <end position="950"/>
    </location>
</feature>
<keyword evidence="3" id="KW-0862">Zinc</keyword>
<dbReference type="EMBL" id="MVGT01000437">
    <property type="protein sequence ID" value="OVA17713.1"/>
    <property type="molecule type" value="Genomic_DNA"/>
</dbReference>
<keyword evidence="1" id="KW-0479">Metal-binding</keyword>
<evidence type="ECO:0000313" key="8">
    <source>
        <dbReference type="Proteomes" id="UP000195402"/>
    </source>
</evidence>
<dbReference type="PROSITE" id="PS50089">
    <property type="entry name" value="ZF_RING_2"/>
    <property type="match status" value="1"/>
</dbReference>
<dbReference type="PROSITE" id="PS00518">
    <property type="entry name" value="ZF_RING_1"/>
    <property type="match status" value="1"/>
</dbReference>
<dbReference type="InterPro" id="IPR017907">
    <property type="entry name" value="Znf_RING_CS"/>
</dbReference>
<dbReference type="STRING" id="56857.A0A200R4T7"/>
<feature type="region of interest" description="Disordered" evidence="5">
    <location>
        <begin position="260"/>
        <end position="360"/>
    </location>
</feature>
<evidence type="ECO:0000313" key="7">
    <source>
        <dbReference type="EMBL" id="OVA17713.1"/>
    </source>
</evidence>
<feature type="region of interest" description="Disordered" evidence="5">
    <location>
        <begin position="387"/>
        <end position="560"/>
    </location>
</feature>
<feature type="compositionally biased region" description="Pro residues" evidence="5">
    <location>
        <begin position="389"/>
        <end position="409"/>
    </location>
</feature>
<feature type="compositionally biased region" description="Low complexity" evidence="5">
    <location>
        <begin position="156"/>
        <end position="214"/>
    </location>
</feature>
<feature type="region of interest" description="Disordered" evidence="5">
    <location>
        <begin position="573"/>
        <end position="618"/>
    </location>
</feature>
<dbReference type="InterPro" id="IPR001841">
    <property type="entry name" value="Znf_RING"/>
</dbReference>
<feature type="compositionally biased region" description="Low complexity" evidence="5">
    <location>
        <begin position="297"/>
        <end position="360"/>
    </location>
</feature>
<feature type="compositionally biased region" description="Basic and acidic residues" evidence="5">
    <location>
        <begin position="802"/>
        <end position="820"/>
    </location>
</feature>
<feature type="region of interest" description="Disordered" evidence="5">
    <location>
        <begin position="1572"/>
        <end position="1604"/>
    </location>
</feature>
<feature type="compositionally biased region" description="Low complexity" evidence="5">
    <location>
        <begin position="1026"/>
        <end position="1039"/>
    </location>
</feature>
<dbReference type="InParanoid" id="A0A200R4T7"/>
<feature type="domain" description="RING-type" evidence="6">
    <location>
        <begin position="20"/>
        <end position="59"/>
    </location>
</feature>
<evidence type="ECO:0000256" key="3">
    <source>
        <dbReference type="ARBA" id="ARBA00022833"/>
    </source>
</evidence>